<dbReference type="CDD" id="cd12810">
    <property type="entry name" value="Esterase_713_like-3"/>
    <property type="match status" value="1"/>
</dbReference>
<organism evidence="3 4">
    <name type="scientific">Pectinatus haikarae</name>
    <dbReference type="NCBI Taxonomy" id="349096"/>
    <lineage>
        <taxon>Bacteria</taxon>
        <taxon>Bacillati</taxon>
        <taxon>Bacillota</taxon>
        <taxon>Negativicutes</taxon>
        <taxon>Selenomonadales</taxon>
        <taxon>Selenomonadaceae</taxon>
        <taxon>Pectinatus</taxon>
    </lineage>
</organism>
<comment type="caution">
    <text evidence="3">The sequence shown here is derived from an EMBL/GenBank/DDBJ whole genome shotgun (WGS) entry which is preliminary data.</text>
</comment>
<dbReference type="EMBL" id="JAUSUE010000016">
    <property type="protein sequence ID" value="MDQ0204399.1"/>
    <property type="molecule type" value="Genomic_DNA"/>
</dbReference>
<evidence type="ECO:0000313" key="3">
    <source>
        <dbReference type="EMBL" id="MDQ0204399.1"/>
    </source>
</evidence>
<keyword evidence="1" id="KW-0732">Signal</keyword>
<dbReference type="RefSeq" id="WP_307224710.1">
    <property type="nucleotide sequence ID" value="NZ_CP116940.1"/>
</dbReference>
<gene>
    <name evidence="3" type="ORF">J2S01_002127</name>
</gene>
<dbReference type="InterPro" id="IPR029058">
    <property type="entry name" value="AB_hydrolase_fold"/>
</dbReference>
<accession>A0ABT9Y9I6</accession>
<proteinExistence type="predicted"/>
<dbReference type="Pfam" id="PF12697">
    <property type="entry name" value="Abhydrolase_6"/>
    <property type="match status" value="1"/>
</dbReference>
<dbReference type="InterPro" id="IPR000073">
    <property type="entry name" value="AB_hydrolase_1"/>
</dbReference>
<keyword evidence="4" id="KW-1185">Reference proteome</keyword>
<evidence type="ECO:0000256" key="1">
    <source>
        <dbReference type="SAM" id="SignalP"/>
    </source>
</evidence>
<dbReference type="PANTHER" id="PTHR43194">
    <property type="entry name" value="HYDROLASE ALPHA/BETA FOLD FAMILY"/>
    <property type="match status" value="1"/>
</dbReference>
<name>A0ABT9Y9I6_9FIRM</name>
<feature type="chain" id="PRO_5047453783" evidence="1">
    <location>
        <begin position="25"/>
        <end position="357"/>
    </location>
</feature>
<dbReference type="Proteomes" id="UP001239167">
    <property type="component" value="Unassembled WGS sequence"/>
</dbReference>
<feature type="domain" description="AB hydrolase-1" evidence="2">
    <location>
        <begin position="83"/>
        <end position="282"/>
    </location>
</feature>
<protein>
    <submittedName>
        <fullName evidence="3">Pimeloyl-ACP methyl ester carboxylesterase</fullName>
    </submittedName>
</protein>
<feature type="signal peptide" evidence="1">
    <location>
        <begin position="1"/>
        <end position="24"/>
    </location>
</feature>
<evidence type="ECO:0000313" key="4">
    <source>
        <dbReference type="Proteomes" id="UP001239167"/>
    </source>
</evidence>
<sequence length="357" mass="39200">MVRADKIILAASICMSLLTTSAMAMSKPVTIEDQGSFMAGGTVVTSPGTYDGTKPMSHDGETLHGDHAYVFYQKPVKAHKNSMVFLHGYGQSSKTWESTPDGRDGFQNIFLEKGYKTYLVDEPRRGKAGRSTVPTTISAQPDDQLWFNTFRIGQWPNYYENAAVPKDKESLDQFFREMTPDTGSFNEQVVADAMAAVFEKSGDGVLVTHSAGGGPGWATAMRTAKVRGIIALEPGTFPFPQGEVPATEATSSPFPASGEAVPMDEFMKLTKIPIVVYFGDNIPTEPTENWGQDNWRVRLKLAKKWEAVMKKYGGDVTVVSLPDIGIKGNTHFMMADLNNEQVADAMEKWMKKKGLAE</sequence>
<dbReference type="Gene3D" id="3.40.50.1820">
    <property type="entry name" value="alpha/beta hydrolase"/>
    <property type="match status" value="1"/>
</dbReference>
<dbReference type="InterPro" id="IPR050228">
    <property type="entry name" value="Carboxylesterase_BioH"/>
</dbReference>
<dbReference type="PANTHER" id="PTHR43194:SF4">
    <property type="entry name" value="AB HYDROLASE-1 DOMAIN-CONTAINING PROTEIN"/>
    <property type="match status" value="1"/>
</dbReference>
<evidence type="ECO:0000259" key="2">
    <source>
        <dbReference type="Pfam" id="PF12697"/>
    </source>
</evidence>
<reference evidence="3 4" key="1">
    <citation type="submission" date="2023-07" db="EMBL/GenBank/DDBJ databases">
        <title>Genomic Encyclopedia of Type Strains, Phase IV (KMG-IV): sequencing the most valuable type-strain genomes for metagenomic binning, comparative biology and taxonomic classification.</title>
        <authorList>
            <person name="Goeker M."/>
        </authorList>
    </citation>
    <scope>NUCLEOTIDE SEQUENCE [LARGE SCALE GENOMIC DNA]</scope>
    <source>
        <strain evidence="3 4">DSM 16980</strain>
    </source>
</reference>
<dbReference type="SUPFAM" id="SSF53474">
    <property type="entry name" value="alpha/beta-Hydrolases"/>
    <property type="match status" value="1"/>
</dbReference>